<evidence type="ECO:0000259" key="11">
    <source>
        <dbReference type="Pfam" id="PF00955"/>
    </source>
</evidence>
<keyword evidence="14" id="KW-1185">Reference proteome</keyword>
<dbReference type="Gene3D" id="3.40.930.10">
    <property type="entry name" value="Mannitol-specific EII, Chain A"/>
    <property type="match status" value="1"/>
</dbReference>
<feature type="transmembrane region" description="Helical" evidence="9">
    <location>
        <begin position="771"/>
        <end position="790"/>
    </location>
</feature>
<name>A0A7N8XJP4_9TELE</name>
<reference evidence="13" key="1">
    <citation type="submission" date="2025-08" db="UniProtKB">
        <authorList>
            <consortium name="Ensembl"/>
        </authorList>
    </citation>
    <scope>IDENTIFICATION</scope>
</reference>
<feature type="region of interest" description="Disordered" evidence="10">
    <location>
        <begin position="1005"/>
        <end position="1121"/>
    </location>
</feature>
<evidence type="ECO:0000256" key="8">
    <source>
        <dbReference type="ARBA" id="ARBA00023136"/>
    </source>
</evidence>
<organism evidence="13 14">
    <name type="scientific">Mastacembelus armatus</name>
    <name type="common">zig-zag eel</name>
    <dbReference type="NCBI Taxonomy" id="205130"/>
    <lineage>
        <taxon>Eukaryota</taxon>
        <taxon>Metazoa</taxon>
        <taxon>Chordata</taxon>
        <taxon>Craniata</taxon>
        <taxon>Vertebrata</taxon>
        <taxon>Euteleostomi</taxon>
        <taxon>Actinopterygii</taxon>
        <taxon>Neopterygii</taxon>
        <taxon>Teleostei</taxon>
        <taxon>Neoteleostei</taxon>
        <taxon>Acanthomorphata</taxon>
        <taxon>Anabantaria</taxon>
        <taxon>Synbranchiformes</taxon>
        <taxon>Mastacembelidae</taxon>
        <taxon>Mastacembelus</taxon>
    </lineage>
</organism>
<dbReference type="GO" id="GO:0005452">
    <property type="term" value="F:solute:inorganic anion antiporter activity"/>
    <property type="evidence" value="ECO:0007669"/>
    <property type="project" value="InterPro"/>
</dbReference>
<feature type="region of interest" description="Disordered" evidence="10">
    <location>
        <begin position="371"/>
        <end position="411"/>
    </location>
</feature>
<feature type="transmembrane region" description="Helical" evidence="9">
    <location>
        <begin position="450"/>
        <end position="472"/>
    </location>
</feature>
<protein>
    <recommendedName>
        <fullName evidence="9">Anion exchange protein</fullName>
    </recommendedName>
</protein>
<feature type="transmembrane region" description="Helical" evidence="9">
    <location>
        <begin position="567"/>
        <end position="586"/>
    </location>
</feature>
<feature type="compositionally biased region" description="Polar residues" evidence="10">
    <location>
        <begin position="395"/>
        <end position="404"/>
    </location>
</feature>
<keyword evidence="3 9" id="KW-0813">Transport</keyword>
<evidence type="ECO:0000256" key="1">
    <source>
        <dbReference type="ARBA" id="ARBA00004554"/>
    </source>
</evidence>
<evidence type="ECO:0000313" key="14">
    <source>
        <dbReference type="Proteomes" id="UP000261640"/>
    </source>
</evidence>
<keyword evidence="5 9" id="KW-0812">Transmembrane</keyword>
<feature type="compositionally biased region" description="Basic and acidic residues" evidence="10">
    <location>
        <begin position="1005"/>
        <end position="1016"/>
    </location>
</feature>
<dbReference type="GO" id="GO:0008510">
    <property type="term" value="F:sodium:bicarbonate symporter activity"/>
    <property type="evidence" value="ECO:0007669"/>
    <property type="project" value="TreeGrafter"/>
</dbReference>
<keyword evidence="4" id="KW-1003">Cell membrane</keyword>
<feature type="compositionally biased region" description="Acidic residues" evidence="10">
    <location>
        <begin position="1017"/>
        <end position="1091"/>
    </location>
</feature>
<dbReference type="NCBIfam" id="TIGR00834">
    <property type="entry name" value="ae"/>
    <property type="match status" value="1"/>
</dbReference>
<evidence type="ECO:0000256" key="2">
    <source>
        <dbReference type="ARBA" id="ARBA00010993"/>
    </source>
</evidence>
<evidence type="ECO:0000256" key="6">
    <source>
        <dbReference type="ARBA" id="ARBA00022989"/>
    </source>
</evidence>
<reference evidence="13" key="2">
    <citation type="submission" date="2025-09" db="UniProtKB">
        <authorList>
            <consortium name="Ensembl"/>
        </authorList>
    </citation>
    <scope>IDENTIFICATION</scope>
</reference>
<feature type="transmembrane region" description="Helical" evidence="9">
    <location>
        <begin position="871"/>
        <end position="890"/>
    </location>
</feature>
<keyword evidence="6 9" id="KW-1133">Transmembrane helix</keyword>
<dbReference type="GO" id="GO:0016323">
    <property type="term" value="C:basolateral plasma membrane"/>
    <property type="evidence" value="ECO:0007669"/>
    <property type="project" value="UniProtKB-SubCell"/>
</dbReference>
<accession>A0A7N8XJP4</accession>
<feature type="domain" description="Band 3 cytoplasmic" evidence="12">
    <location>
        <begin position="258"/>
        <end position="373"/>
    </location>
</feature>
<dbReference type="AlphaFoldDB" id="A0A7N8XJP4"/>
<feature type="domain" description="Bicarbonate transporter-like transmembrane" evidence="11">
    <location>
        <begin position="421"/>
        <end position="999"/>
    </location>
</feature>
<dbReference type="PANTHER" id="PTHR11453:SF105">
    <property type="entry name" value="SODIUM BICARBONATE COTRANSPORTER 3"/>
    <property type="match status" value="1"/>
</dbReference>
<feature type="transmembrane region" description="Helical" evidence="9">
    <location>
        <begin position="723"/>
        <end position="740"/>
    </location>
</feature>
<feature type="domain" description="Band 3 cytoplasmic" evidence="12">
    <location>
        <begin position="114"/>
        <end position="241"/>
    </location>
</feature>
<dbReference type="GeneTree" id="ENSGT00940000157045"/>
<dbReference type="SUPFAM" id="SSF55804">
    <property type="entry name" value="Phoshotransferase/anion transport protein"/>
    <property type="match status" value="1"/>
</dbReference>
<dbReference type="FunFam" id="1.10.287.570:FF:000001">
    <property type="entry name" value="Anion exchange protein"/>
    <property type="match status" value="1"/>
</dbReference>
<comment type="subcellular location">
    <subcellularLocation>
        <location evidence="1">Basolateral cell membrane</location>
        <topology evidence="1">Multi-pass membrane protein</topology>
    </subcellularLocation>
    <subcellularLocation>
        <location evidence="9">Membrane</location>
        <topology evidence="9">Multi-pass membrane protein</topology>
    </subcellularLocation>
</comment>
<dbReference type="PANTHER" id="PTHR11453">
    <property type="entry name" value="ANION EXCHANGE PROTEIN"/>
    <property type="match status" value="1"/>
</dbReference>
<dbReference type="InterPro" id="IPR003024">
    <property type="entry name" value="Na/HCO3_transpt"/>
</dbReference>
<feature type="transmembrane region" description="Helical" evidence="9">
    <location>
        <begin position="537"/>
        <end position="560"/>
    </location>
</feature>
<dbReference type="PRINTS" id="PR01231">
    <property type="entry name" value="HCO3TRNSPORT"/>
</dbReference>
<feature type="compositionally biased region" description="Basic and acidic residues" evidence="10">
    <location>
        <begin position="1109"/>
        <end position="1121"/>
    </location>
</feature>
<feature type="compositionally biased region" description="Basic residues" evidence="10">
    <location>
        <begin position="50"/>
        <end position="67"/>
    </location>
</feature>
<dbReference type="FunFam" id="3.40.930.10:FF:000020">
    <property type="entry name" value="Anion exchange protein"/>
    <property type="match status" value="1"/>
</dbReference>
<evidence type="ECO:0000256" key="3">
    <source>
        <dbReference type="ARBA" id="ARBA00022448"/>
    </source>
</evidence>
<dbReference type="GO" id="GO:0008509">
    <property type="term" value="F:monoatomic anion transmembrane transporter activity"/>
    <property type="evidence" value="ECO:0007669"/>
    <property type="project" value="InterPro"/>
</dbReference>
<dbReference type="GO" id="GO:0016324">
    <property type="term" value="C:apical plasma membrane"/>
    <property type="evidence" value="ECO:0007669"/>
    <property type="project" value="TreeGrafter"/>
</dbReference>
<feature type="transmembrane region" description="Helical" evidence="9">
    <location>
        <begin position="685"/>
        <end position="703"/>
    </location>
</feature>
<keyword evidence="7 9" id="KW-0406">Ion transport</keyword>
<feature type="transmembrane region" description="Helical" evidence="9">
    <location>
        <begin position="811"/>
        <end position="835"/>
    </location>
</feature>
<dbReference type="InterPro" id="IPR013769">
    <property type="entry name" value="Band3_cytoplasmic_dom"/>
</dbReference>
<feature type="transmembrane region" description="Helical" evidence="9">
    <location>
        <begin position="955"/>
        <end position="979"/>
    </location>
</feature>
<evidence type="ECO:0000313" key="13">
    <source>
        <dbReference type="Ensembl" id="ENSMAMP00000051962.1"/>
    </source>
</evidence>
<dbReference type="GO" id="GO:0051453">
    <property type="term" value="P:regulation of intracellular pH"/>
    <property type="evidence" value="ECO:0007669"/>
    <property type="project" value="TreeGrafter"/>
</dbReference>
<dbReference type="Pfam" id="PF07565">
    <property type="entry name" value="Band_3_cyto"/>
    <property type="match status" value="2"/>
</dbReference>
<evidence type="ECO:0000256" key="7">
    <source>
        <dbReference type="ARBA" id="ARBA00023065"/>
    </source>
</evidence>
<evidence type="ECO:0000256" key="5">
    <source>
        <dbReference type="ARBA" id="ARBA00022692"/>
    </source>
</evidence>
<feature type="transmembrane region" description="Helical" evidence="9">
    <location>
        <begin position="897"/>
        <end position="916"/>
    </location>
</feature>
<dbReference type="Proteomes" id="UP000261640">
    <property type="component" value="Unplaced"/>
</dbReference>
<evidence type="ECO:0000259" key="12">
    <source>
        <dbReference type="Pfam" id="PF07565"/>
    </source>
</evidence>
<evidence type="ECO:0000256" key="4">
    <source>
        <dbReference type="ARBA" id="ARBA00022475"/>
    </source>
</evidence>
<dbReference type="InterPro" id="IPR003020">
    <property type="entry name" value="HCO3_transpt_euk"/>
</dbReference>
<proteinExistence type="inferred from homology"/>
<dbReference type="PRINTS" id="PR01232">
    <property type="entry name" value="NAHCO3TRSPRT"/>
</dbReference>
<feature type="region of interest" description="Disordered" evidence="10">
    <location>
        <begin position="50"/>
        <end position="75"/>
    </location>
</feature>
<dbReference type="InterPro" id="IPR016152">
    <property type="entry name" value="PTrfase/Anion_transptr"/>
</dbReference>
<dbReference type="InterPro" id="IPR011531">
    <property type="entry name" value="HCO3_transpt-like_TM_dom"/>
</dbReference>
<dbReference type="Ensembl" id="ENSMAMT00000052138.1">
    <property type="protein sequence ID" value="ENSMAMP00000051962.1"/>
    <property type="gene ID" value="ENSMAMG00000017818.2"/>
</dbReference>
<evidence type="ECO:0000256" key="10">
    <source>
        <dbReference type="SAM" id="MobiDB-lite"/>
    </source>
</evidence>
<evidence type="ECO:0000256" key="9">
    <source>
        <dbReference type="RuleBase" id="RU362035"/>
    </source>
</evidence>
<comment type="similarity">
    <text evidence="2 9">Belongs to the anion exchanger (TC 2.A.31) family.</text>
</comment>
<sequence length="1121" mass="126688">MRPLLTSGNDEEAVLDQGKTSSTLFTNFEKEELESHRAVYVGVHVPLGRQSRRRHRHRGHRHHRKRRDRSDREDEWESPAYGRSRLCVVPTDTPSQRVQFILGTEDDDEEHIPHDLFTELDELAFRDGDIQEWKEMARWLKFEEDVEDGGERWSKPYVATLSLHSLFELRSCILNGTVLLDMRANTIEDIAGRRRAGLKKVKEAMLRRHHHQNEKKLSNRIPLVRSFADIGKKHSDPHLLDRNGETTALLSFGLLVDMNFMKKIPPGAEASNVLVGEVDFLERPIIAFVRLCPAVLLSGLTEVPVPTRFLFLLLGPFGKGPQYHEIGRSIATLMTDEVFHDVAYKAKDRNDLLSGIDEFLDQVTVLPPGEWDPSIRIEPPKSVPSQEKRKVPSIPNGSAPSSYTMKEAEHHSGPELQRTGRLFGGLVNDVRRKAPFLWSDIRDAFSLQCLASILFLYCACMSPVITFGGLLGEVTKGNISAIESLFGASMTGVAYSMFSGQPLTILGSTGPVLVFEKILFKFCSEYGLCYLSLRTSIGLWTALLCLVLVATDASSLVCYITRFTEEAFAALICIIFIYEALEKLVYLGEVYPINMHIQLDNLTFYTCQCSPPANASAEVQQIWSNRNVTENFQWEQLSEEVRLSLLSTLRLSSLSVRLCPQECQELRGEFVGSACSHDGPYVPDVLFWSVILFFTTFFLSSFLKQFKTKRYFPTKVRSTISDFAVFLTIMIMVLVDYLVGVPSPKLHVPDHFKPTSNTRGWLISPLGPNPWWTLLAAFIPALLCTILIFMDQQISTVIVNRKENKLKKGCGYHLDLLVVAVMLGVCSIMGLPWFVAATVLSISHVNSLKLESECAAPGEQPKFLGIREQRVTSFMIFVLMGCSVFMTSILKYIPMPVLYGVFLYMGVSSLKGIQLFDRIKLFGMPAKHQPDLIYLRYVPLWKVHVFTVVQLSCLIVLWAIKASAAAVVFPMMVLGLVFIRKLLDFCFTKRELSLLDDLIPESKKKKDDDKKKKEKEAEDDDDDNDDQAEDDDDDEDEAEDDDQAEDDDEDQAEDDDGDDDDDDEDQAEDDDDDEDQAEDDDDDQAEDDDDVVFSSQDKLPSVKISVENEDGRRFVDAETSL</sequence>
<dbReference type="Gene3D" id="1.10.287.570">
    <property type="entry name" value="Helical hairpin bin"/>
    <property type="match status" value="1"/>
</dbReference>
<keyword evidence="8 9" id="KW-0472">Membrane</keyword>
<dbReference type="Pfam" id="PF00955">
    <property type="entry name" value="HCO3_cotransp"/>
    <property type="match status" value="1"/>
</dbReference>